<keyword evidence="3" id="KW-1185">Reference proteome</keyword>
<keyword evidence="1" id="KW-0472">Membrane</keyword>
<dbReference type="PANTHER" id="PTHR43471:SF12">
    <property type="entry name" value="HYPOTHETICAL MEMBRANE PROTEIN, CONSERVED"/>
    <property type="match status" value="1"/>
</dbReference>
<dbReference type="EMBL" id="CP036316">
    <property type="protein sequence ID" value="QDT66051.1"/>
    <property type="molecule type" value="Genomic_DNA"/>
</dbReference>
<feature type="transmembrane region" description="Helical" evidence="1">
    <location>
        <begin position="516"/>
        <end position="536"/>
    </location>
</feature>
<feature type="transmembrane region" description="Helical" evidence="1">
    <location>
        <begin position="427"/>
        <end position="449"/>
    </location>
</feature>
<proteinExistence type="predicted"/>
<feature type="transmembrane region" description="Helical" evidence="1">
    <location>
        <begin position="486"/>
        <end position="504"/>
    </location>
</feature>
<reference evidence="2 3" key="1">
    <citation type="submission" date="2019-02" db="EMBL/GenBank/DDBJ databases">
        <title>Deep-cultivation of Planctomycetes and their phenomic and genomic characterization uncovers novel biology.</title>
        <authorList>
            <person name="Wiegand S."/>
            <person name="Jogler M."/>
            <person name="Boedeker C."/>
            <person name="Pinto D."/>
            <person name="Vollmers J."/>
            <person name="Rivas-Marin E."/>
            <person name="Kohn T."/>
            <person name="Peeters S.H."/>
            <person name="Heuer A."/>
            <person name="Rast P."/>
            <person name="Oberbeckmann S."/>
            <person name="Bunk B."/>
            <person name="Jeske O."/>
            <person name="Meyerdierks A."/>
            <person name="Storesund J.E."/>
            <person name="Kallscheuer N."/>
            <person name="Luecker S."/>
            <person name="Lage O.M."/>
            <person name="Pohl T."/>
            <person name="Merkel B.J."/>
            <person name="Hornburger P."/>
            <person name="Mueller R.-W."/>
            <person name="Bruemmer F."/>
            <person name="Labrenz M."/>
            <person name="Spormann A.M."/>
            <person name="Op den Camp H."/>
            <person name="Overmann J."/>
            <person name="Amann R."/>
            <person name="Jetten M.S.M."/>
            <person name="Mascher T."/>
            <person name="Medema M.H."/>
            <person name="Devos D.P."/>
            <person name="Kaster A.-K."/>
            <person name="Ovreas L."/>
            <person name="Rohde M."/>
            <person name="Galperin M.Y."/>
            <person name="Jogler C."/>
        </authorList>
    </citation>
    <scope>NUCLEOTIDE SEQUENCE [LARGE SCALE GENOMIC DNA]</scope>
    <source>
        <strain evidence="2 3">V22</strain>
    </source>
</reference>
<feature type="transmembrane region" description="Helical" evidence="1">
    <location>
        <begin position="112"/>
        <end position="132"/>
    </location>
</feature>
<feature type="transmembrane region" description="Helical" evidence="1">
    <location>
        <begin position="230"/>
        <end position="250"/>
    </location>
</feature>
<dbReference type="OrthoDB" id="229421at2"/>
<gene>
    <name evidence="2" type="ORF">V22_33150</name>
</gene>
<organism evidence="2 3">
    <name type="scientific">Calycomorphotria hydatis</name>
    <dbReference type="NCBI Taxonomy" id="2528027"/>
    <lineage>
        <taxon>Bacteria</taxon>
        <taxon>Pseudomonadati</taxon>
        <taxon>Planctomycetota</taxon>
        <taxon>Planctomycetia</taxon>
        <taxon>Planctomycetales</taxon>
        <taxon>Planctomycetaceae</taxon>
        <taxon>Calycomorphotria</taxon>
    </lineage>
</organism>
<dbReference type="AlphaFoldDB" id="A0A517TCG5"/>
<evidence type="ECO:0000256" key="1">
    <source>
        <dbReference type="SAM" id="Phobius"/>
    </source>
</evidence>
<name>A0A517TCG5_9PLAN</name>
<protein>
    <submittedName>
        <fullName evidence="2">ABC-2 family transporter protein</fullName>
    </submittedName>
</protein>
<feature type="transmembrane region" description="Helical" evidence="1">
    <location>
        <begin position="404"/>
        <end position="421"/>
    </location>
</feature>
<feature type="transmembrane region" description="Helical" evidence="1">
    <location>
        <begin position="334"/>
        <end position="359"/>
    </location>
</feature>
<evidence type="ECO:0000313" key="3">
    <source>
        <dbReference type="Proteomes" id="UP000319976"/>
    </source>
</evidence>
<feature type="transmembrane region" description="Helical" evidence="1">
    <location>
        <begin position="548"/>
        <end position="571"/>
    </location>
</feature>
<keyword evidence="1" id="KW-0812">Transmembrane</keyword>
<keyword evidence="1" id="KW-1133">Transmembrane helix</keyword>
<accession>A0A517TCG5</accession>
<dbReference type="KEGG" id="chya:V22_33150"/>
<feature type="transmembrane region" description="Helical" evidence="1">
    <location>
        <begin position="180"/>
        <end position="210"/>
    </location>
</feature>
<dbReference type="PANTHER" id="PTHR43471">
    <property type="entry name" value="ABC TRANSPORTER PERMEASE"/>
    <property type="match status" value="1"/>
</dbReference>
<feature type="transmembrane region" description="Helical" evidence="1">
    <location>
        <begin position="309"/>
        <end position="328"/>
    </location>
</feature>
<feature type="transmembrane region" description="Helical" evidence="1">
    <location>
        <begin position="21"/>
        <end position="38"/>
    </location>
</feature>
<feature type="transmembrane region" description="Helical" evidence="1">
    <location>
        <begin position="144"/>
        <end position="168"/>
    </location>
</feature>
<dbReference type="Proteomes" id="UP000319976">
    <property type="component" value="Chromosome"/>
</dbReference>
<sequence length="578" mass="62143">MYSGPLLRRELLTQPRSLRHFLIRCGYVLALFVLIYTADKAVVGFQSLAGPGVSARFGLIVFQLLAVLQLTLSLFFGLVFVVGRIAQEKDRQTLILLLMTDMKDRELVGGKLSSGLLTVLVLLTASVPVFFMLKLLGGVTTAQILWTLALSTAAGIAAGSWGAFVAFWRDKTFQTLAIGLLGIVGLIAVVELLVAILGANTAIGSVVAYLDPYRSLMTIISPMAFQTTAGPVQINATGGVVAMLLIAAGFQLGTVKGLRLWNPPRSVYQFVQKAKAEDAEVRTGKVREVWDSPVIWREVRTRAYGRKIIFIKAVYLVMALFGAAYVMTSPADPVPLLGGLITAPGLVFLGLTLVSLILINAQAVTSLTSERDGRTLELLLVTEITSKEFVLGKLGGVIYNTKELLLAPIVILGLVGLRGQIDATNFVFVTLGYLSLAAFTAMVGFHAALSHANSRTSIGTSLGTVFFLFVGIFIFMLLLVEARSSFALQFQSFLVFIVAGSILLGASLNYQNPSGALWLASSILPFFTFYAIASYLLGRPAESTLAVIGSYAFATIAMLIPAMSEFIVAVARSVERRD</sequence>
<evidence type="ECO:0000313" key="2">
    <source>
        <dbReference type="EMBL" id="QDT66051.1"/>
    </source>
</evidence>
<feature type="transmembrane region" description="Helical" evidence="1">
    <location>
        <begin position="58"/>
        <end position="82"/>
    </location>
</feature>
<feature type="transmembrane region" description="Helical" evidence="1">
    <location>
        <begin position="461"/>
        <end position="480"/>
    </location>
</feature>